<dbReference type="RefSeq" id="WP_380745287.1">
    <property type="nucleotide sequence ID" value="NZ_JBHTLI010000001.1"/>
</dbReference>
<reference evidence="2" key="1">
    <citation type="journal article" date="2019" name="Int. J. Syst. Evol. Microbiol.">
        <title>The Global Catalogue of Microorganisms (GCM) 10K type strain sequencing project: providing services to taxonomists for standard genome sequencing and annotation.</title>
        <authorList>
            <consortium name="The Broad Institute Genomics Platform"/>
            <consortium name="The Broad Institute Genome Sequencing Center for Infectious Disease"/>
            <person name="Wu L."/>
            <person name="Ma J."/>
        </authorList>
    </citation>
    <scope>NUCLEOTIDE SEQUENCE [LARGE SCALE GENOMIC DNA]</scope>
    <source>
        <strain evidence="2">CCUG 64793</strain>
    </source>
</reference>
<accession>A0ABW3NUC2</accession>
<proteinExistence type="predicted"/>
<gene>
    <name evidence="1" type="ORF">ACFQ3Q_09920</name>
</gene>
<evidence type="ECO:0000313" key="1">
    <source>
        <dbReference type="EMBL" id="MFD1096064.1"/>
    </source>
</evidence>
<evidence type="ECO:0000313" key="2">
    <source>
        <dbReference type="Proteomes" id="UP001597131"/>
    </source>
</evidence>
<organism evidence="1 2">
    <name type="scientific">Salegentibacter chungangensis</name>
    <dbReference type="NCBI Taxonomy" id="1335724"/>
    <lineage>
        <taxon>Bacteria</taxon>
        <taxon>Pseudomonadati</taxon>
        <taxon>Bacteroidota</taxon>
        <taxon>Flavobacteriia</taxon>
        <taxon>Flavobacteriales</taxon>
        <taxon>Flavobacteriaceae</taxon>
        <taxon>Salegentibacter</taxon>
    </lineage>
</organism>
<dbReference type="Proteomes" id="UP001597131">
    <property type="component" value="Unassembled WGS sequence"/>
</dbReference>
<comment type="caution">
    <text evidence="1">The sequence shown here is derived from an EMBL/GenBank/DDBJ whole genome shotgun (WGS) entry which is preliminary data.</text>
</comment>
<keyword evidence="2" id="KW-1185">Reference proteome</keyword>
<sequence length="296" mass="34942">MLRSVIYILVALAFTACKDYAEPKREKKELSEEFKKYWFSGKAEITSYKLEQARYGEVREGTAVLVYVTEDFLPRIQVKANHQDEKNIPVLKLNSTKKFITGIYPYSIMESSFYPVHNNRHALKVSASVQEWCGQVYMQLNNREQFEIISHSYFEGEADKNFTAPQTNLENEIWNIIRIDPSSLPQGETEMIPSFEYLRLQHKPLKPYRVNLNLDTKDSLRIYTINYPDLDRKLKVYFSKDFPYTIEKWEETVKSGFGDNTETITTRTEKMKSLKTAYWKKNRNKDIYLRKKLGLD</sequence>
<dbReference type="PROSITE" id="PS51257">
    <property type="entry name" value="PROKAR_LIPOPROTEIN"/>
    <property type="match status" value="1"/>
</dbReference>
<dbReference type="EMBL" id="JBHTLI010000001">
    <property type="protein sequence ID" value="MFD1096064.1"/>
    <property type="molecule type" value="Genomic_DNA"/>
</dbReference>
<protein>
    <submittedName>
        <fullName evidence="1">Septum formation inhibitor Maf</fullName>
    </submittedName>
</protein>
<name>A0ABW3NUC2_9FLAO</name>